<feature type="chain" id="PRO_5012974221" description="Carbohydrate binding domain-containing protein" evidence="2">
    <location>
        <begin position="25"/>
        <end position="407"/>
    </location>
</feature>
<keyword evidence="4" id="KW-1185">Reference proteome</keyword>
<evidence type="ECO:0000256" key="1">
    <source>
        <dbReference type="SAM" id="MobiDB-lite"/>
    </source>
</evidence>
<feature type="region of interest" description="Disordered" evidence="1">
    <location>
        <begin position="256"/>
        <end position="292"/>
    </location>
</feature>
<accession>A0A1M5HZ24</accession>
<keyword evidence="2" id="KW-0732">Signal</keyword>
<gene>
    <name evidence="3" type="ORF">SAMN05444008_1219</name>
</gene>
<evidence type="ECO:0008006" key="5">
    <source>
        <dbReference type="Google" id="ProtNLM"/>
    </source>
</evidence>
<dbReference type="STRING" id="1302690.BUE76_05400"/>
<reference evidence="3 4" key="1">
    <citation type="submission" date="2016-11" db="EMBL/GenBank/DDBJ databases">
        <authorList>
            <person name="Jaros S."/>
            <person name="Januszkiewicz K."/>
            <person name="Wedrychowicz H."/>
        </authorList>
    </citation>
    <scope>NUCLEOTIDE SEQUENCE [LARGE SCALE GENOMIC DNA]</scope>
    <source>
        <strain evidence="3 4">DSM 26897</strain>
    </source>
</reference>
<protein>
    <recommendedName>
        <fullName evidence="5">Carbohydrate binding domain-containing protein</fullName>
    </recommendedName>
</protein>
<dbReference type="EMBL" id="FQUO01000021">
    <property type="protein sequence ID" value="SHG21316.1"/>
    <property type="molecule type" value="Genomic_DNA"/>
</dbReference>
<evidence type="ECO:0000313" key="3">
    <source>
        <dbReference type="EMBL" id="SHG21316.1"/>
    </source>
</evidence>
<dbReference type="OrthoDB" id="1652165at2"/>
<dbReference type="Proteomes" id="UP000184368">
    <property type="component" value="Unassembled WGS sequence"/>
</dbReference>
<sequence>MKAPLTYCLLTLLLLQLFCNPLLAQPPGCTLQPPVARIDFGKGEVDDFNQAALYNYDRIYGSCPTDGHYTFTSATYDCFAGDWFTITADHTPGDINGNMMLVNASPSGGIFLKKAITGLKGGGTYEVSMWMINVCRLGICCSSLSPDVSFTLHSIGGRKLASFRIGDLPQRNTAQWRKFAGYFTLPAGENSVVLTMSNSTVGGCGNDFALDDISFSECVPIKPDVAKMPAKKATPTKKTTPKPVAEPVVKLTSAPNRAMAKASPEKLPAPAPTNTTNNLLPQFKPSIPPPPLVRSRSNPLAKEIFTGTAELQIALYDNGQVDGDTVSVYHNNELVISNARLSQAPLRLKVKVDAANPYHELIMVAHNLGSIPPNTSLMVVTAGEQRYQVNISSSEQQNARVVFRWQE</sequence>
<organism evidence="3 4">
    <name type="scientific">Cnuella takakiae</name>
    <dbReference type="NCBI Taxonomy" id="1302690"/>
    <lineage>
        <taxon>Bacteria</taxon>
        <taxon>Pseudomonadati</taxon>
        <taxon>Bacteroidota</taxon>
        <taxon>Chitinophagia</taxon>
        <taxon>Chitinophagales</taxon>
        <taxon>Chitinophagaceae</taxon>
        <taxon>Cnuella</taxon>
    </lineage>
</organism>
<name>A0A1M5HZ24_9BACT</name>
<proteinExistence type="predicted"/>
<evidence type="ECO:0000256" key="2">
    <source>
        <dbReference type="SAM" id="SignalP"/>
    </source>
</evidence>
<evidence type="ECO:0000313" key="4">
    <source>
        <dbReference type="Proteomes" id="UP000184368"/>
    </source>
</evidence>
<dbReference type="RefSeq" id="WP_073047598.1">
    <property type="nucleotide sequence ID" value="NZ_FQUO01000021.1"/>
</dbReference>
<dbReference type="Gene3D" id="2.60.120.260">
    <property type="entry name" value="Galactose-binding domain-like"/>
    <property type="match status" value="1"/>
</dbReference>
<dbReference type="AlphaFoldDB" id="A0A1M5HZ24"/>
<feature type="signal peptide" evidence="2">
    <location>
        <begin position="1"/>
        <end position="24"/>
    </location>
</feature>